<dbReference type="InterPro" id="IPR001123">
    <property type="entry name" value="LeuE-type"/>
</dbReference>
<keyword evidence="3 6" id="KW-0812">Transmembrane</keyword>
<dbReference type="KEGG" id="mee:DA075_13685"/>
<dbReference type="RefSeq" id="WP_099953712.1">
    <property type="nucleotide sequence ID" value="NZ_CP028843.1"/>
</dbReference>
<evidence type="ECO:0000256" key="3">
    <source>
        <dbReference type="ARBA" id="ARBA00022692"/>
    </source>
</evidence>
<dbReference type="GO" id="GO:0005886">
    <property type="term" value="C:plasma membrane"/>
    <property type="evidence" value="ECO:0007669"/>
    <property type="project" value="UniProtKB-SubCell"/>
</dbReference>
<accession>A0A2R4WJW9</accession>
<dbReference type="Pfam" id="PF01810">
    <property type="entry name" value="LysE"/>
    <property type="match status" value="1"/>
</dbReference>
<comment type="subcellular location">
    <subcellularLocation>
        <location evidence="1">Cell membrane</location>
        <topology evidence="1">Multi-pass membrane protein</topology>
    </subcellularLocation>
</comment>
<evidence type="ECO:0000256" key="6">
    <source>
        <dbReference type="SAM" id="Phobius"/>
    </source>
</evidence>
<evidence type="ECO:0000256" key="5">
    <source>
        <dbReference type="ARBA" id="ARBA00023136"/>
    </source>
</evidence>
<dbReference type="PANTHER" id="PTHR30086">
    <property type="entry name" value="ARGININE EXPORTER PROTEIN ARGO"/>
    <property type="match status" value="1"/>
</dbReference>
<evidence type="ECO:0000256" key="1">
    <source>
        <dbReference type="ARBA" id="ARBA00004651"/>
    </source>
</evidence>
<feature type="transmembrane region" description="Helical" evidence="6">
    <location>
        <begin position="70"/>
        <end position="89"/>
    </location>
</feature>
<dbReference type="GO" id="GO:0015171">
    <property type="term" value="F:amino acid transmembrane transporter activity"/>
    <property type="evidence" value="ECO:0007669"/>
    <property type="project" value="TreeGrafter"/>
</dbReference>
<sequence length="208" mass="22035">MPDLDTLPTYTAVVIGLFLIPGPAVLLVLARASVGGRRVGIATGLGIAAGDLLHTATATISLSAVLMTSALAFSLVKYAGAAYLIYLGLRALAERGGDLRLGSAQLVDARLAFRQAVLAEVLNPKTALFFLAFLPQFVRPEQSSVAAQLLVLGLVFVAMSAVYTVMIALAAARVADWLVRHRRIGRWQGRVIGAIYLGLGIRLALQER</sequence>
<evidence type="ECO:0000256" key="2">
    <source>
        <dbReference type="ARBA" id="ARBA00022475"/>
    </source>
</evidence>
<reference evidence="7 8" key="1">
    <citation type="submission" date="2018-04" db="EMBL/GenBank/DDBJ databases">
        <title>Methylobacterium sp. PR1016A genome.</title>
        <authorList>
            <person name="Park W."/>
        </authorList>
    </citation>
    <scope>NUCLEOTIDE SEQUENCE [LARGE SCALE GENOMIC DNA]</scope>
    <source>
        <strain evidence="7 8">PR1016A</strain>
    </source>
</reference>
<organism evidence="7 8">
    <name type="scientific">Methylobacterium currus</name>
    <dbReference type="NCBI Taxonomy" id="2051553"/>
    <lineage>
        <taxon>Bacteria</taxon>
        <taxon>Pseudomonadati</taxon>
        <taxon>Pseudomonadota</taxon>
        <taxon>Alphaproteobacteria</taxon>
        <taxon>Hyphomicrobiales</taxon>
        <taxon>Methylobacteriaceae</taxon>
        <taxon>Methylobacterium</taxon>
    </lineage>
</organism>
<keyword evidence="4 6" id="KW-1133">Transmembrane helix</keyword>
<evidence type="ECO:0000313" key="8">
    <source>
        <dbReference type="Proteomes" id="UP000244755"/>
    </source>
</evidence>
<keyword evidence="8" id="KW-1185">Reference proteome</keyword>
<feature type="transmembrane region" description="Helical" evidence="6">
    <location>
        <begin position="187"/>
        <end position="205"/>
    </location>
</feature>
<keyword evidence="5 6" id="KW-0472">Membrane</keyword>
<feature type="transmembrane region" description="Helical" evidence="6">
    <location>
        <begin position="12"/>
        <end position="30"/>
    </location>
</feature>
<protein>
    <submittedName>
        <fullName evidence="7">LysE family translocator</fullName>
    </submittedName>
</protein>
<proteinExistence type="predicted"/>
<evidence type="ECO:0000313" key="7">
    <source>
        <dbReference type="EMBL" id="AWB21842.1"/>
    </source>
</evidence>
<name>A0A2R4WJW9_9HYPH</name>
<dbReference type="PIRSF" id="PIRSF006324">
    <property type="entry name" value="LeuE"/>
    <property type="match status" value="1"/>
</dbReference>
<evidence type="ECO:0000256" key="4">
    <source>
        <dbReference type="ARBA" id="ARBA00022989"/>
    </source>
</evidence>
<dbReference type="Proteomes" id="UP000244755">
    <property type="component" value="Chromosome 1"/>
</dbReference>
<dbReference type="AlphaFoldDB" id="A0A2R4WJW9"/>
<dbReference type="PANTHER" id="PTHR30086:SF20">
    <property type="entry name" value="ARGININE EXPORTER PROTEIN ARGO-RELATED"/>
    <property type="match status" value="1"/>
</dbReference>
<dbReference type="OrthoDB" id="9807053at2"/>
<feature type="transmembrane region" description="Helical" evidence="6">
    <location>
        <begin position="42"/>
        <end position="64"/>
    </location>
</feature>
<gene>
    <name evidence="7" type="ORF">DA075_13685</name>
</gene>
<dbReference type="EMBL" id="CP028843">
    <property type="protein sequence ID" value="AWB21842.1"/>
    <property type="molecule type" value="Genomic_DNA"/>
</dbReference>
<keyword evidence="2" id="KW-1003">Cell membrane</keyword>
<feature type="transmembrane region" description="Helical" evidence="6">
    <location>
        <begin position="149"/>
        <end position="175"/>
    </location>
</feature>